<dbReference type="Pfam" id="PF16979">
    <property type="entry name" value="SIN1_PH"/>
    <property type="match status" value="1"/>
</dbReference>
<feature type="region of interest" description="Disordered" evidence="8">
    <location>
        <begin position="447"/>
        <end position="489"/>
    </location>
</feature>
<dbReference type="InterPro" id="IPR001214">
    <property type="entry name" value="SET_dom"/>
</dbReference>
<evidence type="ECO:0000256" key="5">
    <source>
        <dbReference type="ARBA" id="ARBA00022691"/>
    </source>
</evidence>
<dbReference type="InterPro" id="IPR043129">
    <property type="entry name" value="ATPase_NBD"/>
</dbReference>
<dbReference type="Pfam" id="PF00856">
    <property type="entry name" value="SET"/>
    <property type="match status" value="1"/>
</dbReference>
<organism evidence="11">
    <name type="scientific">Amphimedon queenslandica</name>
    <name type="common">Sponge</name>
    <dbReference type="NCBI Taxonomy" id="400682"/>
    <lineage>
        <taxon>Eukaryota</taxon>
        <taxon>Metazoa</taxon>
        <taxon>Porifera</taxon>
        <taxon>Demospongiae</taxon>
        <taxon>Heteroscleromorpha</taxon>
        <taxon>Haplosclerida</taxon>
        <taxon>Niphatidae</taxon>
        <taxon>Amphimedon</taxon>
    </lineage>
</organism>
<dbReference type="GO" id="GO:0032259">
    <property type="term" value="P:methylation"/>
    <property type="evidence" value="ECO:0007669"/>
    <property type="project" value="UniProtKB-KW"/>
</dbReference>
<dbReference type="GO" id="GO:0005524">
    <property type="term" value="F:ATP binding"/>
    <property type="evidence" value="ECO:0007669"/>
    <property type="project" value="InterPro"/>
</dbReference>
<dbReference type="InterPro" id="IPR031313">
    <property type="entry name" value="Sin1_PH_dom"/>
</dbReference>
<evidence type="ECO:0000256" key="6">
    <source>
        <dbReference type="ARBA" id="ARBA00022723"/>
    </source>
</evidence>
<feature type="compositionally biased region" description="Low complexity" evidence="8">
    <location>
        <begin position="576"/>
        <end position="585"/>
    </location>
</feature>
<dbReference type="GO" id="GO:0005694">
    <property type="term" value="C:chromosome"/>
    <property type="evidence" value="ECO:0007669"/>
    <property type="project" value="UniProtKB-SubCell"/>
</dbReference>
<keyword evidence="7" id="KW-0862">Zinc</keyword>
<evidence type="ECO:0000256" key="4">
    <source>
        <dbReference type="ARBA" id="ARBA00022679"/>
    </source>
</evidence>
<feature type="region of interest" description="Disordered" evidence="8">
    <location>
        <begin position="515"/>
        <end position="542"/>
    </location>
</feature>
<dbReference type="GO" id="GO:0005634">
    <property type="term" value="C:nucleus"/>
    <property type="evidence" value="ECO:0007669"/>
    <property type="project" value="InterPro"/>
</dbReference>
<dbReference type="Pfam" id="PF16978">
    <property type="entry name" value="CRIM"/>
    <property type="match status" value="1"/>
</dbReference>
<dbReference type="Pfam" id="PF05033">
    <property type="entry name" value="Pre-SET"/>
    <property type="match status" value="1"/>
</dbReference>
<evidence type="ECO:0000313" key="11">
    <source>
        <dbReference type="EnsemblMetazoa" id="Aqu2.1.20337_001"/>
    </source>
</evidence>
<evidence type="ECO:0000256" key="2">
    <source>
        <dbReference type="ARBA" id="ARBA00022454"/>
    </source>
</evidence>
<keyword evidence="6" id="KW-0479">Metal-binding</keyword>
<dbReference type="CDD" id="cd10542">
    <property type="entry name" value="SET_SUV39H"/>
    <property type="match status" value="1"/>
</dbReference>
<dbReference type="Pfam" id="PF05422">
    <property type="entry name" value="SIN1"/>
    <property type="match status" value="1"/>
</dbReference>
<evidence type="ECO:0000259" key="10">
    <source>
        <dbReference type="PROSITE" id="PS50867"/>
    </source>
</evidence>
<accession>A0A1X7TYG2</accession>
<evidence type="ECO:0000256" key="1">
    <source>
        <dbReference type="ARBA" id="ARBA00004286"/>
    </source>
</evidence>
<dbReference type="eggNOG" id="KOG3739">
    <property type="taxonomic scope" value="Eukaryota"/>
</dbReference>
<dbReference type="SUPFAM" id="SSF53067">
    <property type="entry name" value="Actin-like ATPase domain"/>
    <property type="match status" value="1"/>
</dbReference>
<dbReference type="PROSITE" id="PS50867">
    <property type="entry name" value="PRE_SET"/>
    <property type="match status" value="1"/>
</dbReference>
<evidence type="ECO:0000256" key="8">
    <source>
        <dbReference type="SAM" id="MobiDB-lite"/>
    </source>
</evidence>
<proteinExistence type="predicted"/>
<dbReference type="GO" id="GO:0006040">
    <property type="term" value="P:amino sugar metabolic process"/>
    <property type="evidence" value="ECO:0007669"/>
    <property type="project" value="InterPro"/>
</dbReference>
<evidence type="ECO:0000256" key="7">
    <source>
        <dbReference type="ARBA" id="ARBA00022833"/>
    </source>
</evidence>
<evidence type="ECO:0000259" key="9">
    <source>
        <dbReference type="PROSITE" id="PS50280"/>
    </source>
</evidence>
<dbReference type="InterPro" id="IPR057339">
    <property type="entry name" value="RBD_SIN1"/>
</dbReference>
<dbReference type="GO" id="GO:0009254">
    <property type="term" value="P:peptidoglycan turnover"/>
    <property type="evidence" value="ECO:0007669"/>
    <property type="project" value="InterPro"/>
</dbReference>
<dbReference type="GO" id="GO:0008270">
    <property type="term" value="F:zinc ion binding"/>
    <property type="evidence" value="ECO:0007669"/>
    <property type="project" value="InterPro"/>
</dbReference>
<dbReference type="SMART" id="SM00317">
    <property type="entry name" value="SET"/>
    <property type="match status" value="1"/>
</dbReference>
<keyword evidence="5" id="KW-0949">S-adenosyl-L-methionine</keyword>
<dbReference type="SMART" id="SM00468">
    <property type="entry name" value="PreSET"/>
    <property type="match status" value="1"/>
</dbReference>
<dbReference type="InterPro" id="IPR046341">
    <property type="entry name" value="SET_dom_sf"/>
</dbReference>
<dbReference type="InterPro" id="IPR032679">
    <property type="entry name" value="Sin1_N"/>
</dbReference>
<dbReference type="Pfam" id="PF25322">
    <property type="entry name" value="RBD_SIN1"/>
    <property type="match status" value="1"/>
</dbReference>
<dbReference type="eggNOG" id="KOG1082">
    <property type="taxonomic scope" value="Eukaryota"/>
</dbReference>
<sequence length="1507" mass="167217">MGLISGTSMDGIDVCIIKINISDSSRDDILDFSVVDYMTVPYPHGLKEDLLNIGINGRTRDVCLYHSLLGRLFSDAAKAMMEKLHIKSSDIYVIGSHGQTVLHLPNPVQLYGHSINGSLQLGDPSIIANHTGVTTVGDFRTADMALGGEGAPLVPYLDFILLKQHFMETKRVGVFLNVGGISNIFSGNPHEGMNDTDMECIGFDCGPGNVLIDSLMQIFYGREFDQDGTVASEGNINDSLLSWLMKDKFVLRSPPKSTGRELYNADYVHEIVKKCKDDSISNKDCISTVTAFTACAVHYNFKQYVQALLNDQAESDIDLFVSGGGYRNNALVKCLRDCFKPVKIVSTDELGIPCDAKEVSYYEKFELILVQAACFAVLAYQAVAGCKNHLPSPLSLASFHPPPQSRSVISSRSSSGSSSPSIPSHLAPKPLLIPALSSLPTSSLSTNHAFQPIDNGHSDSRSRFRRSPTPGPWGKMLSKNKNQKVKDDVDKEKEIDTWVITDVVESDPVTSPRIKLKRVSKTDSSSPSLSPPKIFIASPEKSKGEEIHIIEDEDGRLVTDEDFDGSLVCFTSQSGSSTPPLLVPFSPSPPPSPSSSSLSDGSSPLPSFSRFLYSPAIDSPCPSLPSLPSPCPLSIHDKDKPIVLDTYLNSQKNDKIKLPHPPPPILKYDTTTLNGTAASDCSSTSPPITRRATSRINSIHHTETAKDERASRSVTPTPVFSLESVNTIAPPNSYYYNILLLWQGSLNSARGSEAPIFIENLYDNEPPPVNFKYITSSIYSTNVPVPNITALVGCSCLNCSESVDCCPQLAGQKAAYTKDKRMKAARGTPIYECNFMCSCSSTCYNRVVQFGRQFPVCIFRTRNGRGWGVKTCSDLKRGTFVTEYVGEVITTEEAERRGVTYDREGSTYLFDLDFDEDHPEFTIDAGHCGNISHFFNHSCSPNLQVFSVWINTLDTRLPQLALFAKKDIVAGEELTFDYQMSHNLAGHTRGKGRVPCLCGSTDGLYGEIYGDDSGLKMAAFDDKKMLLAHIRHSFVTSDDTGMCELIMIKEDVEQEIENDHSYQKKSLRMQQRYKQAEKRSTNNMAASYDIQASPTLSRRPPLKNTSDMFQIMEKKKASRVRTVQWEITPLELVDRSLFAPQPIRPHPTGPSPLKQLLAEQDKKKSNPFYKYSKFNGENHGPASSNKFLMFLSMAKDPLYPVEVTVLHTATIQDLVGVTFWKYYEEGRKPFYLKGIESYAVMIADDDGEIDTDLPELQGDDYISKFGFKYLGIVERSNPDDVKIEDVPAKYKIVKVYYENGGFSTIAISEDDVEMSEILARVIRKRRLQIHGYELEKKDSPGEFINLRSSLSSQGTLDFMLVRNTRQGHTPSSSVEDDVDSPDVGTEVTSHLYTSFSVTMLHRMRSNTRVQLGIDPQRERVEIQPIESLKGFLAKPLKPMKYDINEISSVDILEEKPPNAVFRIVRLTKEGSVKNIDFEAPHNITKKIVAKLKLIISDSPSSIKSKQK</sequence>
<dbReference type="PANTHER" id="PTHR46223:SF4">
    <property type="entry name" value="HISTONE-LYSINE N-METHYLTRANSFERASE-RELATED"/>
    <property type="match status" value="1"/>
</dbReference>
<dbReference type="GO" id="GO:0016773">
    <property type="term" value="F:phosphotransferase activity, alcohol group as acceptor"/>
    <property type="evidence" value="ECO:0007669"/>
    <property type="project" value="InterPro"/>
</dbReference>
<dbReference type="InterPro" id="IPR007728">
    <property type="entry name" value="Pre-SET_dom"/>
</dbReference>
<feature type="region of interest" description="Disordered" evidence="8">
    <location>
        <begin position="574"/>
        <end position="602"/>
    </location>
</feature>
<dbReference type="EnsemblMetazoa" id="Aqu2.1.20337_001">
    <property type="protein sequence ID" value="Aqu2.1.20337_001"/>
    <property type="gene ID" value="Aqu2.1.20337"/>
</dbReference>
<dbReference type="GO" id="GO:0046974">
    <property type="term" value="F:histone H3K9 methyltransferase activity"/>
    <property type="evidence" value="ECO:0007669"/>
    <property type="project" value="TreeGrafter"/>
</dbReference>
<dbReference type="Gene3D" id="3.30.420.40">
    <property type="match status" value="2"/>
</dbReference>
<feature type="domain" description="SET" evidence="9">
    <location>
        <begin position="854"/>
        <end position="979"/>
    </location>
</feature>
<dbReference type="SUPFAM" id="SSF82199">
    <property type="entry name" value="SET domain"/>
    <property type="match status" value="1"/>
</dbReference>
<reference evidence="11" key="1">
    <citation type="submission" date="2017-05" db="UniProtKB">
        <authorList>
            <consortium name="EnsemblMetazoa"/>
        </authorList>
    </citation>
    <scope>IDENTIFICATION</scope>
</reference>
<protein>
    <recommendedName>
        <fullName evidence="12">Anhydro-N-acetylmuramic acid kinase</fullName>
    </recommendedName>
</protein>
<keyword evidence="4" id="KW-0808">Transferase</keyword>
<evidence type="ECO:0008006" key="12">
    <source>
        <dbReference type="Google" id="ProtNLM"/>
    </source>
</evidence>
<dbReference type="InterPro" id="IPR031567">
    <property type="entry name" value="CRIM_dom"/>
</dbReference>
<evidence type="ECO:0000256" key="3">
    <source>
        <dbReference type="ARBA" id="ARBA00022603"/>
    </source>
</evidence>
<dbReference type="Pfam" id="PF03702">
    <property type="entry name" value="AnmK"/>
    <property type="match status" value="1"/>
</dbReference>
<name>A0A1X7TYG2_AMPQE</name>
<dbReference type="InterPro" id="IPR005338">
    <property type="entry name" value="Anhydro_N_Ac-Mur_kinase"/>
</dbReference>
<dbReference type="Gene3D" id="2.30.29.30">
    <property type="entry name" value="Pleckstrin-homology domain (PH domain)/Phosphotyrosine-binding domain (PTB)"/>
    <property type="match status" value="1"/>
</dbReference>
<dbReference type="InParanoid" id="A0A1X7TYG2"/>
<keyword evidence="2" id="KW-0158">Chromosome</keyword>
<comment type="subcellular location">
    <subcellularLocation>
        <location evidence="1">Chromosome</location>
    </subcellularLocation>
</comment>
<dbReference type="Gene3D" id="2.170.270.10">
    <property type="entry name" value="SET domain"/>
    <property type="match status" value="1"/>
</dbReference>
<dbReference type="InterPro" id="IPR050973">
    <property type="entry name" value="H3K9_Histone-Lys_N-MTase"/>
</dbReference>
<dbReference type="STRING" id="400682.A0A1X7TYG2"/>
<dbReference type="OrthoDB" id="5427593at2759"/>
<dbReference type="PANTHER" id="PTHR46223">
    <property type="entry name" value="HISTONE-LYSINE N-METHYLTRANSFERASE SUV39H"/>
    <property type="match status" value="1"/>
</dbReference>
<keyword evidence="3" id="KW-0489">Methyltransferase</keyword>
<dbReference type="CDD" id="cd24050">
    <property type="entry name" value="ASKHA_NBD_ANMK"/>
    <property type="match status" value="1"/>
</dbReference>
<dbReference type="PROSITE" id="PS50280">
    <property type="entry name" value="SET"/>
    <property type="match status" value="1"/>
</dbReference>
<dbReference type="InterPro" id="IPR011993">
    <property type="entry name" value="PH-like_dom_sf"/>
</dbReference>
<feature type="domain" description="Pre-SET" evidence="10">
    <location>
        <begin position="792"/>
        <end position="851"/>
    </location>
</feature>